<comment type="caution">
    <text evidence="1">The sequence shown here is derived from an EMBL/GenBank/DDBJ whole genome shotgun (WGS) entry which is preliminary data.</text>
</comment>
<name>A0A1G4BLH8_9PEZI</name>
<evidence type="ECO:0000313" key="1">
    <source>
        <dbReference type="EMBL" id="OHF02330.1"/>
    </source>
</evidence>
<gene>
    <name evidence="1" type="ORF">CORC01_02323</name>
</gene>
<accession>A0A1G4BLH8</accession>
<proteinExistence type="predicted"/>
<dbReference type="Proteomes" id="UP000176998">
    <property type="component" value="Unassembled WGS sequence"/>
</dbReference>
<keyword evidence="2" id="KW-1185">Reference proteome</keyword>
<reference evidence="1 2" key="1">
    <citation type="submission" date="2016-09" db="EMBL/GenBank/DDBJ databases">
        <authorList>
            <person name="Capua I."/>
            <person name="De Benedictis P."/>
            <person name="Joannis T."/>
            <person name="Lombin L.H."/>
            <person name="Cattoli G."/>
        </authorList>
    </citation>
    <scope>NUCLEOTIDE SEQUENCE [LARGE SCALE GENOMIC DNA]</scope>
    <source>
        <strain evidence="1 2">IMI 309357</strain>
    </source>
</reference>
<organism evidence="1 2">
    <name type="scientific">Colletotrichum orchidophilum</name>
    <dbReference type="NCBI Taxonomy" id="1209926"/>
    <lineage>
        <taxon>Eukaryota</taxon>
        <taxon>Fungi</taxon>
        <taxon>Dikarya</taxon>
        <taxon>Ascomycota</taxon>
        <taxon>Pezizomycotina</taxon>
        <taxon>Sordariomycetes</taxon>
        <taxon>Hypocreomycetidae</taxon>
        <taxon>Glomerellales</taxon>
        <taxon>Glomerellaceae</taxon>
        <taxon>Colletotrichum</taxon>
    </lineage>
</organism>
<evidence type="ECO:0000313" key="2">
    <source>
        <dbReference type="Proteomes" id="UP000176998"/>
    </source>
</evidence>
<dbReference type="AlphaFoldDB" id="A0A1G4BLH8"/>
<sequence length="49" mass="5308">MSVLEGFSAPPSVSFWAWLVQSASCSARNPCHKELGGDPDDWPTMAHGF</sequence>
<protein>
    <submittedName>
        <fullName evidence="1">Uncharacterized protein</fullName>
    </submittedName>
</protein>
<dbReference type="GeneID" id="34555483"/>
<dbReference type="RefSeq" id="XP_022479471.1">
    <property type="nucleotide sequence ID" value="XM_022613973.1"/>
</dbReference>
<dbReference type="EMBL" id="MJBS01000013">
    <property type="protein sequence ID" value="OHF02330.1"/>
    <property type="molecule type" value="Genomic_DNA"/>
</dbReference>